<evidence type="ECO:0000256" key="9">
    <source>
        <dbReference type="PROSITE-ProRule" id="PRU00358"/>
    </source>
</evidence>
<keyword evidence="3" id="KW-0489">Methyltransferase</keyword>
<dbReference type="AlphaFoldDB" id="A0AAN9LHS4"/>
<keyword evidence="2" id="KW-0158">Chromosome</keyword>
<feature type="domain" description="SET" evidence="11">
    <location>
        <begin position="520"/>
        <end position="669"/>
    </location>
</feature>
<feature type="domain" description="YDG" evidence="14">
    <location>
        <begin position="224"/>
        <end position="377"/>
    </location>
</feature>
<dbReference type="PROSITE" id="PS51575">
    <property type="entry name" value="SAM_MT43_SUVAR39_2"/>
    <property type="match status" value="1"/>
</dbReference>
<dbReference type="GO" id="GO:0005634">
    <property type="term" value="C:nucleus"/>
    <property type="evidence" value="ECO:0007669"/>
    <property type="project" value="UniProtKB-SubCell"/>
</dbReference>
<evidence type="ECO:0000259" key="13">
    <source>
        <dbReference type="PROSITE" id="PS50868"/>
    </source>
</evidence>
<evidence type="ECO:0000256" key="5">
    <source>
        <dbReference type="ARBA" id="ARBA00022691"/>
    </source>
</evidence>
<dbReference type="Gene3D" id="2.170.270.10">
    <property type="entry name" value="SET domain"/>
    <property type="match status" value="1"/>
</dbReference>
<dbReference type="InterPro" id="IPR051357">
    <property type="entry name" value="H3K9_HMTase_SUVAR3-9"/>
</dbReference>
<dbReference type="Pfam" id="PF02182">
    <property type="entry name" value="SAD_SRA"/>
    <property type="match status" value="1"/>
</dbReference>
<dbReference type="InterPro" id="IPR015947">
    <property type="entry name" value="PUA-like_sf"/>
</dbReference>
<keyword evidence="8" id="KW-0137">Centromere</keyword>
<feature type="region of interest" description="Disordered" evidence="10">
    <location>
        <begin position="156"/>
        <end position="205"/>
    </location>
</feature>
<keyword evidence="16" id="KW-1185">Reference proteome</keyword>
<dbReference type="PROSITE" id="PS51015">
    <property type="entry name" value="YDG"/>
    <property type="match status" value="1"/>
</dbReference>
<dbReference type="InterPro" id="IPR003105">
    <property type="entry name" value="SRA_YDG"/>
</dbReference>
<dbReference type="InterPro" id="IPR007728">
    <property type="entry name" value="Pre-SET_dom"/>
</dbReference>
<evidence type="ECO:0000256" key="4">
    <source>
        <dbReference type="ARBA" id="ARBA00022679"/>
    </source>
</evidence>
<dbReference type="InterPro" id="IPR001214">
    <property type="entry name" value="SET_dom"/>
</dbReference>
<feature type="compositionally biased region" description="Basic and acidic residues" evidence="10">
    <location>
        <begin position="110"/>
        <end position="121"/>
    </location>
</feature>
<dbReference type="SUPFAM" id="SSF82199">
    <property type="entry name" value="SET domain"/>
    <property type="match status" value="1"/>
</dbReference>
<evidence type="ECO:0000259" key="12">
    <source>
        <dbReference type="PROSITE" id="PS50867"/>
    </source>
</evidence>
<feature type="region of interest" description="Disordered" evidence="10">
    <location>
        <begin position="1"/>
        <end position="46"/>
    </location>
</feature>
<evidence type="ECO:0000256" key="3">
    <source>
        <dbReference type="ARBA" id="ARBA00022603"/>
    </source>
</evidence>
<dbReference type="Pfam" id="PF05033">
    <property type="entry name" value="Pre-SET"/>
    <property type="match status" value="1"/>
</dbReference>
<feature type="compositionally biased region" description="Basic and acidic residues" evidence="10">
    <location>
        <begin position="64"/>
        <end position="77"/>
    </location>
</feature>
<dbReference type="SMART" id="SM00466">
    <property type="entry name" value="SRA"/>
    <property type="match status" value="1"/>
</dbReference>
<keyword evidence="4" id="KW-0808">Transferase</keyword>
<dbReference type="InterPro" id="IPR025794">
    <property type="entry name" value="H3-K9-MeTrfase_plant"/>
</dbReference>
<dbReference type="SMART" id="SM00468">
    <property type="entry name" value="PreSET"/>
    <property type="match status" value="1"/>
</dbReference>
<evidence type="ECO:0000259" key="14">
    <source>
        <dbReference type="PROSITE" id="PS51015"/>
    </source>
</evidence>
<evidence type="ECO:0000259" key="11">
    <source>
        <dbReference type="PROSITE" id="PS50280"/>
    </source>
</evidence>
<feature type="domain" description="Pre-SET" evidence="12">
    <location>
        <begin position="455"/>
        <end position="517"/>
    </location>
</feature>
<proteinExistence type="predicted"/>
<comment type="subcellular location">
    <subcellularLocation>
        <location evidence="1">Chromosome</location>
        <location evidence="1">Centromere</location>
    </subcellularLocation>
    <subcellularLocation>
        <location evidence="9">Nucleus</location>
    </subcellularLocation>
</comment>
<dbReference type="Proteomes" id="UP001367508">
    <property type="component" value="Unassembled WGS sequence"/>
</dbReference>
<evidence type="ECO:0000256" key="10">
    <source>
        <dbReference type="SAM" id="MobiDB-lite"/>
    </source>
</evidence>
<name>A0AAN9LHS4_CANGL</name>
<dbReference type="GO" id="GO:0000775">
    <property type="term" value="C:chromosome, centromeric region"/>
    <property type="evidence" value="ECO:0007669"/>
    <property type="project" value="UniProtKB-SubCell"/>
</dbReference>
<evidence type="ECO:0000313" key="15">
    <source>
        <dbReference type="EMBL" id="KAK7336164.1"/>
    </source>
</evidence>
<protein>
    <recommendedName>
        <fullName evidence="17">Histone-lysine N-methyltransferase, H3 lysine-9 specific SUVH4</fullName>
    </recommendedName>
</protein>
<evidence type="ECO:0000256" key="8">
    <source>
        <dbReference type="ARBA" id="ARBA00023328"/>
    </source>
</evidence>
<reference evidence="15 16" key="1">
    <citation type="submission" date="2024-01" db="EMBL/GenBank/DDBJ databases">
        <title>The genomes of 5 underutilized Papilionoideae crops provide insights into root nodulation and disease resistanc.</title>
        <authorList>
            <person name="Jiang F."/>
        </authorList>
    </citation>
    <scope>NUCLEOTIDE SEQUENCE [LARGE SCALE GENOMIC DNA]</scope>
    <source>
        <strain evidence="15">LVBAO_FW01</strain>
        <tissue evidence="15">Leaves</tissue>
    </source>
</reference>
<dbReference type="InterPro" id="IPR003616">
    <property type="entry name" value="Post-SET_dom"/>
</dbReference>
<gene>
    <name evidence="15" type="ORF">VNO77_16697</name>
</gene>
<comment type="caution">
    <text evidence="15">The sequence shown here is derived from an EMBL/GenBank/DDBJ whole genome shotgun (WGS) entry which is preliminary data.</text>
</comment>
<evidence type="ECO:0000256" key="2">
    <source>
        <dbReference type="ARBA" id="ARBA00022454"/>
    </source>
</evidence>
<sequence length="699" mass="77783">MVSTRAEKKSESKIATEHGGNGAKAEKKLRESNVLPMQRRASARIQAKQKAADELIACQKEEVVEEKEKCNDVEVKTNKRSRKSRDEESVAEGEAVPEPPKKKLVACPKRGVENDERKVESENVVGVSAEKSDSAKVKEAIRLFNKHYLHFVQEEEKRCGKAEAERKASKKDSKKASKSKKDSKSDKGGTPPEDTKSTAKRPDLKAISKMMENNEILHSQKRIGNIPGIEVGHQFYSRAEMVAVGFHSHWLNGIDYMGVCYAKTYSNYEFPVAVAIVLSGMYEDDLDNAEDIVYTGQGGHNLTGDRRQIRDQKLERGNLALKNCVEQCVPVRVVRGHGSSSSYSGKVYTYDGLYKVVNYWVEKGISGFTVYKFRLRRLEGQPTLTTNQVYFTNGRVPQSVAEIRGLVCEDITRGQEDMPIPATNLVDDPTVPPTGFTYLKSVKVAKNVKLPMNATGCKCKGICSDPTTCECALRNGSDFPYVSRDGGRLVEAKDVVFECGPKCGCGPDCVNRTSQKGLRYRLEVFRTVKKGWAVRSWDFIPSGAPVCEYTGILARTEDMDSVLENNYIFEIDCLQTIKGLGGRERRSQSEAFSANILDKYDDQGSESVPEYCIDAGSTGNIARFINHCCEPNLFVQCVLSTHNDLKFARVMLFAADNIPPLQELTYDYGYALDSVLGSDGKIKQMPCYCGAPGCRKRLF</sequence>
<organism evidence="15 16">
    <name type="scientific">Canavalia gladiata</name>
    <name type="common">Sword bean</name>
    <name type="synonym">Dolichos gladiatus</name>
    <dbReference type="NCBI Taxonomy" id="3824"/>
    <lineage>
        <taxon>Eukaryota</taxon>
        <taxon>Viridiplantae</taxon>
        <taxon>Streptophyta</taxon>
        <taxon>Embryophyta</taxon>
        <taxon>Tracheophyta</taxon>
        <taxon>Spermatophyta</taxon>
        <taxon>Magnoliopsida</taxon>
        <taxon>eudicotyledons</taxon>
        <taxon>Gunneridae</taxon>
        <taxon>Pentapetalae</taxon>
        <taxon>rosids</taxon>
        <taxon>fabids</taxon>
        <taxon>Fabales</taxon>
        <taxon>Fabaceae</taxon>
        <taxon>Papilionoideae</taxon>
        <taxon>50 kb inversion clade</taxon>
        <taxon>NPAAA clade</taxon>
        <taxon>indigoferoid/millettioid clade</taxon>
        <taxon>Phaseoleae</taxon>
        <taxon>Canavalia</taxon>
    </lineage>
</organism>
<feature type="compositionally biased region" description="Basic and acidic residues" evidence="10">
    <location>
        <begin position="1"/>
        <end position="16"/>
    </location>
</feature>
<dbReference type="Gene3D" id="2.30.280.10">
    <property type="entry name" value="SRA-YDG"/>
    <property type="match status" value="1"/>
</dbReference>
<dbReference type="EMBL" id="JAYMYQ010000004">
    <property type="protein sequence ID" value="KAK7336164.1"/>
    <property type="molecule type" value="Genomic_DNA"/>
</dbReference>
<dbReference type="GO" id="GO:0008270">
    <property type="term" value="F:zinc ion binding"/>
    <property type="evidence" value="ECO:0007669"/>
    <property type="project" value="InterPro"/>
</dbReference>
<feature type="region of interest" description="Disordered" evidence="10">
    <location>
        <begin position="64"/>
        <end position="133"/>
    </location>
</feature>
<dbReference type="InterPro" id="IPR046341">
    <property type="entry name" value="SET_dom_sf"/>
</dbReference>
<dbReference type="SMART" id="SM00508">
    <property type="entry name" value="PostSET"/>
    <property type="match status" value="1"/>
</dbReference>
<dbReference type="PROSITE" id="PS50867">
    <property type="entry name" value="PRE_SET"/>
    <property type="match status" value="1"/>
</dbReference>
<evidence type="ECO:0000256" key="1">
    <source>
        <dbReference type="ARBA" id="ARBA00004584"/>
    </source>
</evidence>
<dbReference type="PANTHER" id="PTHR45660:SF94">
    <property type="entry name" value="HISTONE-LYSINE N-METHYLTRANSFERASE, H3 LYSINE-9 SPECIFIC SUVH4"/>
    <property type="match status" value="1"/>
</dbReference>
<evidence type="ECO:0008006" key="17">
    <source>
        <dbReference type="Google" id="ProtNLM"/>
    </source>
</evidence>
<evidence type="ECO:0000256" key="6">
    <source>
        <dbReference type="ARBA" id="ARBA00022853"/>
    </source>
</evidence>
<keyword evidence="6" id="KW-0156">Chromatin regulator</keyword>
<dbReference type="PANTHER" id="PTHR45660">
    <property type="entry name" value="HISTONE-LYSINE N-METHYLTRANSFERASE SETMAR"/>
    <property type="match status" value="1"/>
</dbReference>
<feature type="domain" description="Post-SET" evidence="13">
    <location>
        <begin position="683"/>
        <end position="699"/>
    </location>
</feature>
<evidence type="ECO:0000256" key="7">
    <source>
        <dbReference type="ARBA" id="ARBA00023242"/>
    </source>
</evidence>
<dbReference type="SMART" id="SM00317">
    <property type="entry name" value="SET"/>
    <property type="match status" value="1"/>
</dbReference>
<dbReference type="PROSITE" id="PS50868">
    <property type="entry name" value="POST_SET"/>
    <property type="match status" value="1"/>
</dbReference>
<dbReference type="InterPro" id="IPR036987">
    <property type="entry name" value="SRA-YDG_sf"/>
</dbReference>
<dbReference type="GO" id="GO:0032259">
    <property type="term" value="P:methylation"/>
    <property type="evidence" value="ECO:0007669"/>
    <property type="project" value="UniProtKB-KW"/>
</dbReference>
<dbReference type="PROSITE" id="PS50280">
    <property type="entry name" value="SET"/>
    <property type="match status" value="1"/>
</dbReference>
<keyword evidence="5" id="KW-0949">S-adenosyl-L-methionine</keyword>
<dbReference type="GO" id="GO:0042054">
    <property type="term" value="F:histone methyltransferase activity"/>
    <property type="evidence" value="ECO:0007669"/>
    <property type="project" value="InterPro"/>
</dbReference>
<dbReference type="GO" id="GO:0003690">
    <property type="term" value="F:double-stranded DNA binding"/>
    <property type="evidence" value="ECO:0007669"/>
    <property type="project" value="TreeGrafter"/>
</dbReference>
<dbReference type="Pfam" id="PF00856">
    <property type="entry name" value="SET"/>
    <property type="match status" value="1"/>
</dbReference>
<evidence type="ECO:0000313" key="16">
    <source>
        <dbReference type="Proteomes" id="UP001367508"/>
    </source>
</evidence>
<keyword evidence="7 9" id="KW-0539">Nucleus</keyword>
<accession>A0AAN9LHS4</accession>
<dbReference type="SUPFAM" id="SSF88697">
    <property type="entry name" value="PUA domain-like"/>
    <property type="match status" value="1"/>
</dbReference>